<protein>
    <recommendedName>
        <fullName evidence="1">Radical SAM domain-containing protein</fullName>
    </recommendedName>
</protein>
<dbReference type="Gene3D" id="3.40.50.280">
    <property type="entry name" value="Cobalamin-binding domain"/>
    <property type="match status" value="1"/>
</dbReference>
<accession>A0A382P2F1</accession>
<proteinExistence type="predicted"/>
<organism evidence="2">
    <name type="scientific">marine metagenome</name>
    <dbReference type="NCBI Taxonomy" id="408172"/>
    <lineage>
        <taxon>unclassified sequences</taxon>
        <taxon>metagenomes</taxon>
        <taxon>ecological metagenomes</taxon>
    </lineage>
</organism>
<dbReference type="SUPFAM" id="SSF102114">
    <property type="entry name" value="Radical SAM enzymes"/>
    <property type="match status" value="1"/>
</dbReference>
<dbReference type="PANTHER" id="PTHR42731">
    <property type="entry name" value="SLL1084 PROTEIN"/>
    <property type="match status" value="1"/>
</dbReference>
<dbReference type="AlphaFoldDB" id="A0A382P2F1"/>
<evidence type="ECO:0000313" key="2">
    <source>
        <dbReference type="EMBL" id="SVC67060.1"/>
    </source>
</evidence>
<dbReference type="InterPro" id="IPR058240">
    <property type="entry name" value="rSAM_sf"/>
</dbReference>
<feature type="non-terminal residue" evidence="2">
    <location>
        <position position="266"/>
    </location>
</feature>
<dbReference type="GO" id="GO:0051536">
    <property type="term" value="F:iron-sulfur cluster binding"/>
    <property type="evidence" value="ECO:0007669"/>
    <property type="project" value="InterPro"/>
</dbReference>
<dbReference type="GO" id="GO:0003824">
    <property type="term" value="F:catalytic activity"/>
    <property type="evidence" value="ECO:0007669"/>
    <property type="project" value="InterPro"/>
</dbReference>
<dbReference type="SFLD" id="SFLDS00029">
    <property type="entry name" value="Radical_SAM"/>
    <property type="match status" value="1"/>
</dbReference>
<dbReference type="Pfam" id="PF19864">
    <property type="entry name" value="Radical_SAM_N2"/>
    <property type="match status" value="1"/>
</dbReference>
<dbReference type="PANTHER" id="PTHR42731:SF5">
    <property type="entry name" value="RADICAL SAM DOMAIN PROTEIN"/>
    <property type="match status" value="1"/>
</dbReference>
<feature type="domain" description="Radical SAM" evidence="1">
    <location>
        <begin position="47"/>
        <end position="196"/>
    </location>
</feature>
<dbReference type="SFLD" id="SFLDG01082">
    <property type="entry name" value="B12-binding_domain_containing"/>
    <property type="match status" value="1"/>
</dbReference>
<dbReference type="InterPro" id="IPR045784">
    <property type="entry name" value="Radical_SAM_N2"/>
</dbReference>
<dbReference type="EMBL" id="UINC01104134">
    <property type="protein sequence ID" value="SVC67060.1"/>
    <property type="molecule type" value="Genomic_DNA"/>
</dbReference>
<dbReference type="InterPro" id="IPR007197">
    <property type="entry name" value="rSAM"/>
</dbReference>
<evidence type="ECO:0000259" key="1">
    <source>
        <dbReference type="Pfam" id="PF19864"/>
    </source>
</evidence>
<reference evidence="2" key="1">
    <citation type="submission" date="2018-05" db="EMBL/GenBank/DDBJ databases">
        <authorList>
            <person name="Lanie J.A."/>
            <person name="Ng W.-L."/>
            <person name="Kazmierczak K.M."/>
            <person name="Andrzejewski T.M."/>
            <person name="Davidsen T.M."/>
            <person name="Wayne K.J."/>
            <person name="Tettelin H."/>
            <person name="Glass J.I."/>
            <person name="Rusch D."/>
            <person name="Podicherti R."/>
            <person name="Tsui H.-C.T."/>
            <person name="Winkler M.E."/>
        </authorList>
    </citation>
    <scope>NUCLEOTIDE SEQUENCE</scope>
</reference>
<name>A0A382P2F1_9ZZZZ</name>
<gene>
    <name evidence="2" type="ORF">METZ01_LOCUS319914</name>
</gene>
<sequence length="266" mass="29929">MPERFEETIQSTLANERGAIYKTYDGTGVRTALAFPNTYYVGMSNLGFQTIYRHLNAREDVVCERAFLPEPEVEQALRRTRTPLSTYESRTPLSQCDIVAFSISFENDYANLIRILNLARIPLLAKDRTGYDPIVLIGGAVTYINPEPLADFADVIIIGDGEEAAYRYLDQYVEDRGQSRETHLSHSSRLDGTYVPSQQSFDAGEFNGAPLGHIAKQSAPDLDHFPAYSGILTSNTEFGETFLFEISRGCPRRCRFCAVSYVYPQF</sequence>